<dbReference type="InterPro" id="IPR001662">
    <property type="entry name" value="EF1B_G_C"/>
</dbReference>
<keyword evidence="7" id="KW-0378">Hydrolase</keyword>
<dbReference type="Pfam" id="PF02798">
    <property type="entry name" value="GST_N"/>
    <property type="match status" value="1"/>
</dbReference>
<evidence type="ECO:0000256" key="10">
    <source>
        <dbReference type="ARBA" id="ARBA00022917"/>
    </source>
</evidence>
<comment type="subcellular location">
    <subcellularLocation>
        <location evidence="1">Nucleus</location>
    </subcellularLocation>
</comment>
<feature type="domain" description="GST C-terminal" evidence="19">
    <location>
        <begin position="989"/>
        <end position="1118"/>
    </location>
</feature>
<dbReference type="InterPro" id="IPR008046">
    <property type="entry name" value="Mcm3"/>
</dbReference>
<protein>
    <recommendedName>
        <fullName evidence="3">DNA helicase</fullName>
        <ecNumber evidence="3">3.6.4.12</ecNumber>
    </recommendedName>
</protein>
<feature type="region of interest" description="Disordered" evidence="15">
    <location>
        <begin position="1116"/>
        <end position="1167"/>
    </location>
</feature>
<dbReference type="InterPro" id="IPR004045">
    <property type="entry name" value="Glutathione_S-Trfase_N"/>
</dbReference>
<dbReference type="InterPro" id="IPR010987">
    <property type="entry name" value="Glutathione-S-Trfase_C-like"/>
</dbReference>
<evidence type="ECO:0000256" key="15">
    <source>
        <dbReference type="SAM" id="MobiDB-lite"/>
    </source>
</evidence>
<dbReference type="CDD" id="cd03044">
    <property type="entry name" value="GST_N_EF1Bgamma"/>
    <property type="match status" value="1"/>
</dbReference>
<keyword evidence="12" id="KW-0539">Nucleus</keyword>
<dbReference type="SFLD" id="SFLDG00358">
    <property type="entry name" value="Main_(cytGST)"/>
    <property type="match status" value="1"/>
</dbReference>
<accession>A0ABQ8ULA4</accession>
<evidence type="ECO:0000313" key="20">
    <source>
        <dbReference type="EMBL" id="KAJ4458492.1"/>
    </source>
</evidence>
<dbReference type="PRINTS" id="PR01657">
    <property type="entry name" value="MCMFAMILY"/>
</dbReference>
<evidence type="ECO:0000259" key="19">
    <source>
        <dbReference type="PROSITE" id="PS50405"/>
    </source>
</evidence>
<dbReference type="SMART" id="SM01183">
    <property type="entry name" value="EF1G"/>
    <property type="match status" value="1"/>
</dbReference>
<dbReference type="InterPro" id="IPR003593">
    <property type="entry name" value="AAA+_ATPase"/>
</dbReference>
<dbReference type="PRINTS" id="PR01659">
    <property type="entry name" value="MCMPROTEIN3"/>
</dbReference>
<feature type="domain" description="EF-1-gamma C-terminal" evidence="16">
    <location>
        <begin position="1163"/>
        <end position="1327"/>
    </location>
</feature>
<dbReference type="Pfam" id="PF00043">
    <property type="entry name" value="GST_C"/>
    <property type="match status" value="1"/>
</dbReference>
<dbReference type="PANTHER" id="PTHR11630">
    <property type="entry name" value="DNA REPLICATION LICENSING FACTOR MCM FAMILY MEMBER"/>
    <property type="match status" value="1"/>
</dbReference>
<evidence type="ECO:0000256" key="5">
    <source>
        <dbReference type="ARBA" id="ARBA00022741"/>
    </source>
</evidence>
<dbReference type="InterPro" id="IPR040079">
    <property type="entry name" value="Glutathione_S-Trfase"/>
</dbReference>
<dbReference type="InterPro" id="IPR041562">
    <property type="entry name" value="MCM_lid"/>
</dbReference>
<dbReference type="SMART" id="SM00382">
    <property type="entry name" value="AAA"/>
    <property type="match status" value="1"/>
</dbReference>
<feature type="compositionally biased region" description="Basic and acidic residues" evidence="15">
    <location>
        <begin position="718"/>
        <end position="729"/>
    </location>
</feature>
<evidence type="ECO:0000256" key="13">
    <source>
        <dbReference type="PROSITE-ProRule" id="PRU00519"/>
    </source>
</evidence>
<evidence type="ECO:0000256" key="2">
    <source>
        <dbReference type="ARBA" id="ARBA00008010"/>
    </source>
</evidence>
<evidence type="ECO:0000256" key="1">
    <source>
        <dbReference type="ARBA" id="ARBA00004123"/>
    </source>
</evidence>
<dbReference type="Gene3D" id="1.20.1050.10">
    <property type="match status" value="1"/>
</dbReference>
<comment type="caution">
    <text evidence="20">The sequence shown here is derived from an EMBL/GenBank/DDBJ whole genome shotgun (WGS) entry which is preliminary data.</text>
</comment>
<keyword evidence="8" id="KW-0347">Helicase</keyword>
<dbReference type="InterPro" id="IPR012340">
    <property type="entry name" value="NA-bd_OB-fold"/>
</dbReference>
<dbReference type="Gene3D" id="3.40.50.300">
    <property type="entry name" value="P-loop containing nucleotide triphosphate hydrolases"/>
    <property type="match status" value="1"/>
</dbReference>
<comment type="similarity">
    <text evidence="2 14">Belongs to the MCM family.</text>
</comment>
<evidence type="ECO:0000256" key="8">
    <source>
        <dbReference type="ARBA" id="ARBA00022806"/>
    </source>
</evidence>
<dbReference type="SMART" id="SM00350">
    <property type="entry name" value="MCM"/>
    <property type="match status" value="1"/>
</dbReference>
<sequence>MDQLLAEFLDAFRVYLVNNDPPMTKLCQPYVDQFPLLLSGTQKRLLIDVDHMREKMALTPQRFLDFLSRPLIYGDQIETIIQEVVNESRDLTTSTGPVEPVHVEVGWEGHFGSHHVTPRFLTSNFIGHMVCLEGIAIKASLVRPKVVQTTHYCEIEDKFITREYRDSTSAKGIPTTAAYPTQDEQGHRLVTEFGLSVYEDHQLITVQEPPERAPPGQLPHSIDVILSKDLVDRVKPGDRVQVMGIYKALGQSGSGTSGIFNGPRSLLPGASYDGVPALARPGPVAGRRTVVLGSHIKHRGYADEIRFTDRDSDNIHAISQLPDAVEVLSRSVAPSIFGHEHIKLAVLLMLLGGVEKRLKSGLHLRGDINLLLVGDPSTAKSQLLRFVRHIAPLAVMTTGRGSSGVGLTAAVTQDTETGDRRLEAGAMVLADKGVVCIDEFDKMSELDRVAIHEVMEQQTVTINKAGIHASLNARCSVIAAANPAYGQYDDSRDVQANIALPDSLLSRFDLTFIVLDRLDEEHDRHIAEHVLRLATYRNTALGDPSLAGPPTRPHAHPCASTLADDLDDGTVAGGRDDQKQRAPNPQTDGDVWEDNDPLLRSRRKKVLATGFLKKYVALARELRPELTDEANAVIEKEFTELRGLPSDHRHTPITPRTLETLIRLSTAHARARLSETIEEEDALAAVDLIRFTLNDSADTVYKARPKRPAPARPAPADGGREAPADREQQQEPADQEEQDDRTARRTVGTKRPASPGAEQGTRRARQEVGGSGRQMRSHQRPDPVVPENPEDPFAFTTEAPRQPAEGASQPGAPNPRAPAASNSPLALALSPEQYQSFRQAAFRELSEARSQSLTVPELLGHLNKGPSPLTEAEAMSALQLMSTEGSLSLEDDIRAPRRNMSLKLWTYPNGTRAAKALICAKYYNIPVEIPAGFEMGVTNKTPEFLAKNPMGKVPVLETPQGCVFESHAIARFFARGRPAGSNVFLYGRNDVEAAQIDQWLDFIQTEVDSHIGQWLGQIFGYAQFNPKFLQEAKKNLGSILQVPERHLLTRTFMVGERLTLADICLACELKGIFETVYDEAARRSIPNLTRWFLTCVNQPEFHAVLGEVKLCVEPKEPAKPESKKPEKAPKEEKPAAKPKEEKPKPKKEEAAEEEEEEHEEKKKVNPLDLLPPSPFNLEWWKRRYANAKEADMPAVLAEFWAKLEEDGYKGHCLYFSDHKYIAEYKMQMRVNNLLGGFIQRLDELRKHGFGCMTIYGEAPNYAVQGLWVFRGTEIPFAMTDCPDYDTLEFTRCDPANPEHRQRVEDVLCCRGTYKAKRLLMSDLCPFLSSQLCGWSGTYPCRKRLMKTPILLFFVTLALSADLEQTVSQTVAKFFDLMDDCDRWVPLFSGENLFIQDPFGATPVTSLPVLDKMCREPQPFAQKTLKLLQAPFVSQLGAATLWEFSGLTATGCEVKFRGSDVFTTAHDGVLIERMIGYFNQTDVAVQMARCLPALAQ</sequence>
<evidence type="ECO:0000256" key="6">
    <source>
        <dbReference type="ARBA" id="ARBA00022768"/>
    </source>
</evidence>
<evidence type="ECO:0000256" key="11">
    <source>
        <dbReference type="ARBA" id="ARBA00023125"/>
    </source>
</evidence>
<keyword evidence="4" id="KW-0235">DNA replication</keyword>
<evidence type="ECO:0000256" key="7">
    <source>
        <dbReference type="ARBA" id="ARBA00022801"/>
    </source>
</evidence>
<dbReference type="SUPFAM" id="SSF89942">
    <property type="entry name" value="eEF1-gamma domain"/>
    <property type="match status" value="1"/>
</dbReference>
<name>A0ABQ8ULA4_9EUKA</name>
<feature type="compositionally biased region" description="Basic and acidic residues" evidence="15">
    <location>
        <begin position="1116"/>
        <end position="1149"/>
    </location>
</feature>
<dbReference type="PROSITE" id="PS50404">
    <property type="entry name" value="GST_NTER"/>
    <property type="match status" value="1"/>
</dbReference>
<dbReference type="Pfam" id="PF00493">
    <property type="entry name" value="MCM"/>
    <property type="match status" value="1"/>
</dbReference>
<gene>
    <name evidence="20" type="ORF">PAPYR_5678</name>
</gene>
<dbReference type="Gene3D" id="3.10.450.50">
    <property type="match status" value="1"/>
</dbReference>
<dbReference type="InterPro" id="IPR031327">
    <property type="entry name" value="MCM"/>
</dbReference>
<dbReference type="InterPro" id="IPR036249">
    <property type="entry name" value="Thioredoxin-like_sf"/>
</dbReference>
<dbReference type="SUPFAM" id="SSF52540">
    <property type="entry name" value="P-loop containing nucleoside triphosphate hydrolases"/>
    <property type="match status" value="1"/>
</dbReference>
<evidence type="ECO:0000256" key="9">
    <source>
        <dbReference type="ARBA" id="ARBA00022840"/>
    </source>
</evidence>
<evidence type="ECO:0000256" key="12">
    <source>
        <dbReference type="ARBA" id="ARBA00023242"/>
    </source>
</evidence>
<dbReference type="Gene3D" id="2.20.28.10">
    <property type="match status" value="1"/>
</dbReference>
<dbReference type="Gene3D" id="3.30.70.1010">
    <property type="entry name" value="Translation elongation factor EF1B, gamma chain, conserved domain"/>
    <property type="match status" value="1"/>
</dbReference>
<dbReference type="PANTHER" id="PTHR11630:SF46">
    <property type="entry name" value="DNA REPLICATION LICENSING FACTOR MCM3-RELATED"/>
    <property type="match status" value="1"/>
</dbReference>
<evidence type="ECO:0000313" key="21">
    <source>
        <dbReference type="Proteomes" id="UP001141327"/>
    </source>
</evidence>
<dbReference type="InterPro" id="IPR018525">
    <property type="entry name" value="MCM_CS"/>
</dbReference>
<dbReference type="Gene3D" id="2.40.50.140">
    <property type="entry name" value="Nucleic acid-binding proteins"/>
    <property type="match status" value="1"/>
</dbReference>
<dbReference type="Pfam" id="PF17207">
    <property type="entry name" value="MCM_OB"/>
    <property type="match status" value="1"/>
</dbReference>
<feature type="domain" description="MCM C-terminal AAA(+) ATPase" evidence="17">
    <location>
        <begin position="324"/>
        <end position="530"/>
    </location>
</feature>
<evidence type="ECO:0000256" key="3">
    <source>
        <dbReference type="ARBA" id="ARBA00012551"/>
    </source>
</evidence>
<keyword evidence="9 14" id="KW-0067">ATP-binding</keyword>
<keyword evidence="10 13" id="KW-0648">Protein biosynthesis</keyword>
<dbReference type="PROSITE" id="PS50051">
    <property type="entry name" value="MCM_2"/>
    <property type="match status" value="1"/>
</dbReference>
<evidence type="ECO:0000259" key="16">
    <source>
        <dbReference type="PROSITE" id="PS50040"/>
    </source>
</evidence>
<keyword evidence="6 13" id="KW-0251">Elongation factor</keyword>
<dbReference type="InterPro" id="IPR027417">
    <property type="entry name" value="P-loop_NTPase"/>
</dbReference>
<dbReference type="PROSITE" id="PS50040">
    <property type="entry name" value="EF1G_C"/>
    <property type="match status" value="1"/>
</dbReference>
<dbReference type="EMBL" id="JAPMOS010000028">
    <property type="protein sequence ID" value="KAJ4458492.1"/>
    <property type="molecule type" value="Genomic_DNA"/>
</dbReference>
<organism evidence="20 21">
    <name type="scientific">Paratrimastix pyriformis</name>
    <dbReference type="NCBI Taxonomy" id="342808"/>
    <lineage>
        <taxon>Eukaryota</taxon>
        <taxon>Metamonada</taxon>
        <taxon>Preaxostyla</taxon>
        <taxon>Paratrimastigidae</taxon>
        <taxon>Paratrimastix</taxon>
    </lineage>
</organism>
<dbReference type="InterPro" id="IPR001208">
    <property type="entry name" value="MCM_dom"/>
</dbReference>
<keyword evidence="5 14" id="KW-0547">Nucleotide-binding</keyword>
<feature type="domain" description="GST N-terminal" evidence="18">
    <location>
        <begin position="900"/>
        <end position="981"/>
    </location>
</feature>
<dbReference type="SFLD" id="SFLDS00019">
    <property type="entry name" value="Glutathione_Transferase_(cytos"/>
    <property type="match status" value="1"/>
</dbReference>
<dbReference type="InterPro" id="IPR004046">
    <property type="entry name" value="GST_C"/>
</dbReference>
<dbReference type="Proteomes" id="UP001141327">
    <property type="component" value="Unassembled WGS sequence"/>
</dbReference>
<feature type="region of interest" description="Disordered" evidence="15">
    <location>
        <begin position="701"/>
        <end position="822"/>
    </location>
</feature>
<dbReference type="PROSITE" id="PS00847">
    <property type="entry name" value="MCM_1"/>
    <property type="match status" value="1"/>
</dbReference>
<reference evidence="20" key="1">
    <citation type="journal article" date="2022" name="bioRxiv">
        <title>Genomics of Preaxostyla Flagellates Illuminates Evolutionary Transitions and the Path Towards Mitochondrial Loss.</title>
        <authorList>
            <person name="Novak L.V.F."/>
            <person name="Treitli S.C."/>
            <person name="Pyrih J."/>
            <person name="Halakuc P."/>
            <person name="Pipaliya S.V."/>
            <person name="Vacek V."/>
            <person name="Brzon O."/>
            <person name="Soukal P."/>
            <person name="Eme L."/>
            <person name="Dacks J.B."/>
            <person name="Karnkowska A."/>
            <person name="Elias M."/>
            <person name="Hampl V."/>
        </authorList>
    </citation>
    <scope>NUCLEOTIDE SEQUENCE</scope>
    <source>
        <strain evidence="20">RCP-MX</strain>
    </source>
</reference>
<dbReference type="CDD" id="cd03181">
    <property type="entry name" value="GST_C_EF1Bgamma_like"/>
    <property type="match status" value="1"/>
</dbReference>
<evidence type="ECO:0000256" key="4">
    <source>
        <dbReference type="ARBA" id="ARBA00022705"/>
    </source>
</evidence>
<evidence type="ECO:0000259" key="18">
    <source>
        <dbReference type="PROSITE" id="PS50404"/>
    </source>
</evidence>
<feature type="region of interest" description="Disordered" evidence="15">
    <location>
        <begin position="542"/>
        <end position="595"/>
    </location>
</feature>
<evidence type="ECO:0000259" key="17">
    <source>
        <dbReference type="PROSITE" id="PS50051"/>
    </source>
</evidence>
<dbReference type="InterPro" id="IPR036433">
    <property type="entry name" value="EF1B_G_C_sf"/>
</dbReference>
<dbReference type="PROSITE" id="PS50405">
    <property type="entry name" value="GST_CTER"/>
    <property type="match status" value="1"/>
</dbReference>
<dbReference type="SUPFAM" id="SSF50249">
    <property type="entry name" value="Nucleic acid-binding proteins"/>
    <property type="match status" value="1"/>
</dbReference>
<dbReference type="SUPFAM" id="SSF52833">
    <property type="entry name" value="Thioredoxin-like"/>
    <property type="match status" value="1"/>
</dbReference>
<dbReference type="Pfam" id="PF17855">
    <property type="entry name" value="MCM_lid"/>
    <property type="match status" value="1"/>
</dbReference>
<dbReference type="InterPro" id="IPR036282">
    <property type="entry name" value="Glutathione-S-Trfase_C_sf"/>
</dbReference>
<dbReference type="InterPro" id="IPR033762">
    <property type="entry name" value="MCM_OB"/>
</dbReference>
<keyword evidence="21" id="KW-1185">Reference proteome</keyword>
<dbReference type="Pfam" id="PF00647">
    <property type="entry name" value="EF1G"/>
    <property type="match status" value="1"/>
</dbReference>
<dbReference type="SUPFAM" id="SSF47616">
    <property type="entry name" value="GST C-terminal domain-like"/>
    <property type="match status" value="1"/>
</dbReference>
<proteinExistence type="inferred from homology"/>
<keyword evidence="11 14" id="KW-0238">DNA-binding</keyword>
<dbReference type="EC" id="3.6.4.12" evidence="3"/>
<evidence type="ECO:0000256" key="14">
    <source>
        <dbReference type="RuleBase" id="RU004070"/>
    </source>
</evidence>
<dbReference type="Gene3D" id="3.40.30.10">
    <property type="entry name" value="Glutaredoxin"/>
    <property type="match status" value="1"/>
</dbReference>